<sequence length="97" mass="11740">MPPHTPNIIAYIESFHSILERDLFSLMEFMTLDEAYGALDRYMDFYNNRKKHGSLKNMPPVVFSKWVMTLEDRTKYHRARKSEKKKQSYGPHHFWWA</sequence>
<keyword evidence="4" id="KW-1185">Reference proteome</keyword>
<protein>
    <recommendedName>
        <fullName evidence="2">Integrase catalytic domain-containing protein</fullName>
    </recommendedName>
</protein>
<dbReference type="InterPro" id="IPR001584">
    <property type="entry name" value="Integrase_cat-core"/>
</dbReference>
<feature type="domain" description="Integrase catalytic" evidence="2">
    <location>
        <begin position="1"/>
        <end position="67"/>
    </location>
</feature>
<dbReference type="GO" id="GO:0015074">
    <property type="term" value="P:DNA integration"/>
    <property type="evidence" value="ECO:0007669"/>
    <property type="project" value="InterPro"/>
</dbReference>
<dbReference type="KEGG" id="coh:EAV92_07480"/>
<dbReference type="EMBL" id="CP033433">
    <property type="protein sequence ID" value="AYQ72424.1"/>
    <property type="molecule type" value="Genomic_DNA"/>
</dbReference>
<dbReference type="Pfam" id="PF13683">
    <property type="entry name" value="rve_3"/>
    <property type="match status" value="1"/>
</dbReference>
<feature type="region of interest" description="Disordered" evidence="1">
    <location>
        <begin position="78"/>
        <end position="97"/>
    </location>
</feature>
<gene>
    <name evidence="3" type="ORF">EAV92_07480</name>
</gene>
<evidence type="ECO:0000313" key="4">
    <source>
        <dbReference type="Proteomes" id="UP000269097"/>
    </source>
</evidence>
<organism evidence="3 4">
    <name type="scientific">Cohnella candidum</name>
    <dbReference type="NCBI Taxonomy" id="2674991"/>
    <lineage>
        <taxon>Bacteria</taxon>
        <taxon>Bacillati</taxon>
        <taxon>Bacillota</taxon>
        <taxon>Bacilli</taxon>
        <taxon>Bacillales</taxon>
        <taxon>Paenibacillaceae</taxon>
        <taxon>Cohnella</taxon>
    </lineage>
</organism>
<dbReference type="SUPFAM" id="SSF53098">
    <property type="entry name" value="Ribonuclease H-like"/>
    <property type="match status" value="1"/>
</dbReference>
<evidence type="ECO:0000313" key="3">
    <source>
        <dbReference type="EMBL" id="AYQ72424.1"/>
    </source>
</evidence>
<evidence type="ECO:0000259" key="2">
    <source>
        <dbReference type="PROSITE" id="PS50994"/>
    </source>
</evidence>
<reference evidence="3 4" key="1">
    <citation type="submission" date="2018-10" db="EMBL/GenBank/DDBJ databases">
        <title>Genome Sequence of Cohnella sp.</title>
        <authorList>
            <person name="Srinivasan S."/>
            <person name="Kim M.K."/>
        </authorList>
    </citation>
    <scope>NUCLEOTIDE SEQUENCE [LARGE SCALE GENOMIC DNA]</scope>
    <source>
        <strain evidence="3 4">18JY8-7</strain>
    </source>
</reference>
<name>A0A3G3JW57_9BACL</name>
<accession>A0A3G3JW57</accession>
<proteinExistence type="predicted"/>
<dbReference type="InterPro" id="IPR012337">
    <property type="entry name" value="RNaseH-like_sf"/>
</dbReference>
<dbReference type="RefSeq" id="WP_123040484.1">
    <property type="nucleotide sequence ID" value="NZ_CP033433.1"/>
</dbReference>
<evidence type="ECO:0000256" key="1">
    <source>
        <dbReference type="SAM" id="MobiDB-lite"/>
    </source>
</evidence>
<dbReference type="Proteomes" id="UP000269097">
    <property type="component" value="Chromosome"/>
</dbReference>
<dbReference type="PROSITE" id="PS50994">
    <property type="entry name" value="INTEGRASE"/>
    <property type="match status" value="1"/>
</dbReference>
<dbReference type="AlphaFoldDB" id="A0A3G3JW57"/>